<sequence>MVQQVASQRVSVPPLQGRVAADPDFGLVADLLAAAEYLSPPARTPPVAPAVSVHVELGGVTLDELSEFLPVGSELPLEHPVDTTDAASSSPAQAATSLPGTPRAPAAPSPVASPRAPSLPAESTESGEETDKEEWENDDDTDPYAAANLIRDSLTIAERPPLPSPPERHPSAGWWNHYNPEAPVDMEAAYAVRKLIDRHGEPPHVAYLVEWNCRPCQLSWEWPENLKSVYSCMNQVNKWKADDSDLSFNALYGSNFRGAGALDKNLCFLHAFQAACYGLGRSGLVNRDHWKRFCLQQGKTFADGVLARDIDAFFIFIRAENVLLDYVELFKVYQDKSMLSAVLMEKAVRGSPPGYYIVHAAEDVIEHCFTLIIRGPSDPVMIYDGYHERNDTPVILEPL</sequence>
<dbReference type="Proteomes" id="UP000760860">
    <property type="component" value="Unassembled WGS sequence"/>
</dbReference>
<proteinExistence type="predicted"/>
<dbReference type="AlphaFoldDB" id="A0A8T1I4I7"/>
<reference evidence="2" key="1">
    <citation type="submission" date="2018-05" db="EMBL/GenBank/DDBJ databases">
        <title>Effector identification in a new, highly contiguous assembly of the strawberry crown rot pathogen Phytophthora cactorum.</title>
        <authorList>
            <person name="Armitage A.D."/>
            <person name="Nellist C.F."/>
            <person name="Bates H."/>
            <person name="Vickerstaff R.J."/>
            <person name="Harrison R.J."/>
        </authorList>
    </citation>
    <scope>NUCLEOTIDE SEQUENCE</scope>
    <source>
        <strain evidence="2">P421</strain>
    </source>
</reference>
<name>A0A8T1I4I7_9STRA</name>
<protein>
    <submittedName>
        <fullName evidence="2">Uncharacterized protein</fullName>
    </submittedName>
</protein>
<feature type="compositionally biased region" description="Low complexity" evidence="1">
    <location>
        <begin position="83"/>
        <end position="121"/>
    </location>
</feature>
<evidence type="ECO:0000313" key="2">
    <source>
        <dbReference type="EMBL" id="KAG3219361.1"/>
    </source>
</evidence>
<dbReference type="VEuPathDB" id="FungiDB:PC110_g4833"/>
<gene>
    <name evidence="2" type="ORF">PC129_g9845</name>
</gene>
<evidence type="ECO:0000256" key="1">
    <source>
        <dbReference type="SAM" id="MobiDB-lite"/>
    </source>
</evidence>
<comment type="caution">
    <text evidence="2">The sequence shown here is derived from an EMBL/GenBank/DDBJ whole genome shotgun (WGS) entry which is preliminary data.</text>
</comment>
<accession>A0A8T1I4I7</accession>
<organism evidence="2 3">
    <name type="scientific">Phytophthora cactorum</name>
    <dbReference type="NCBI Taxonomy" id="29920"/>
    <lineage>
        <taxon>Eukaryota</taxon>
        <taxon>Sar</taxon>
        <taxon>Stramenopiles</taxon>
        <taxon>Oomycota</taxon>
        <taxon>Peronosporomycetes</taxon>
        <taxon>Peronosporales</taxon>
        <taxon>Peronosporaceae</taxon>
        <taxon>Phytophthora</taxon>
    </lineage>
</organism>
<feature type="compositionally biased region" description="Acidic residues" evidence="1">
    <location>
        <begin position="125"/>
        <end position="142"/>
    </location>
</feature>
<dbReference type="VEuPathDB" id="FungiDB:PC110_g8080"/>
<dbReference type="EMBL" id="RCMV01000314">
    <property type="protein sequence ID" value="KAG3219361.1"/>
    <property type="molecule type" value="Genomic_DNA"/>
</dbReference>
<feature type="region of interest" description="Disordered" evidence="1">
    <location>
        <begin position="76"/>
        <end position="144"/>
    </location>
</feature>
<evidence type="ECO:0000313" key="3">
    <source>
        <dbReference type="Proteomes" id="UP000760860"/>
    </source>
</evidence>